<proteinExistence type="predicted"/>
<evidence type="ECO:0000313" key="1">
    <source>
        <dbReference type="EMBL" id="KAF3453046.1"/>
    </source>
</evidence>
<comment type="caution">
    <text evidence="1">The sequence shown here is derived from an EMBL/GenBank/DDBJ whole genome shotgun (WGS) entry which is preliminary data.</text>
</comment>
<name>A0A8K0HHT0_9ROSA</name>
<dbReference type="AlphaFoldDB" id="A0A8K0HHT0"/>
<organism evidence="1 2">
    <name type="scientific">Rhamnella rubrinervis</name>
    <dbReference type="NCBI Taxonomy" id="2594499"/>
    <lineage>
        <taxon>Eukaryota</taxon>
        <taxon>Viridiplantae</taxon>
        <taxon>Streptophyta</taxon>
        <taxon>Embryophyta</taxon>
        <taxon>Tracheophyta</taxon>
        <taxon>Spermatophyta</taxon>
        <taxon>Magnoliopsida</taxon>
        <taxon>eudicotyledons</taxon>
        <taxon>Gunneridae</taxon>
        <taxon>Pentapetalae</taxon>
        <taxon>rosids</taxon>
        <taxon>fabids</taxon>
        <taxon>Rosales</taxon>
        <taxon>Rhamnaceae</taxon>
        <taxon>rhamnoid group</taxon>
        <taxon>Rhamneae</taxon>
        <taxon>Rhamnella</taxon>
    </lineage>
</organism>
<dbReference type="EMBL" id="VOIH02000002">
    <property type="protein sequence ID" value="KAF3453046.1"/>
    <property type="molecule type" value="Genomic_DNA"/>
</dbReference>
<dbReference type="Proteomes" id="UP000796880">
    <property type="component" value="Unassembled WGS sequence"/>
</dbReference>
<protein>
    <submittedName>
        <fullName evidence="1">Uncharacterized protein</fullName>
    </submittedName>
</protein>
<evidence type="ECO:0000313" key="2">
    <source>
        <dbReference type="Proteomes" id="UP000796880"/>
    </source>
</evidence>
<reference evidence="1" key="1">
    <citation type="submission" date="2020-03" db="EMBL/GenBank/DDBJ databases">
        <title>A high-quality chromosome-level genome assembly of a woody plant with both climbing and erect habits, Rhamnella rubrinervis.</title>
        <authorList>
            <person name="Lu Z."/>
            <person name="Yang Y."/>
            <person name="Zhu X."/>
            <person name="Sun Y."/>
        </authorList>
    </citation>
    <scope>NUCLEOTIDE SEQUENCE</scope>
    <source>
        <strain evidence="1">BYM</strain>
        <tissue evidence="1">Leaf</tissue>
    </source>
</reference>
<keyword evidence="2" id="KW-1185">Reference proteome</keyword>
<accession>A0A8K0HHT0</accession>
<sequence>MKQDHNKSDRSGRNKLQMEGKKVGLLLLAVAMVVVATSTSSSFVSCVKVDHQLGFDDGYGVTKSVRTPLANILVPSTLRSGCYEQCAPIVLEFCKWNKERHSSQKNVEERESAGDVIKLWIESDWAILNLYGLQS</sequence>
<gene>
    <name evidence="1" type="ORF">FNV43_RR03479</name>
</gene>